<evidence type="ECO:0000256" key="1">
    <source>
        <dbReference type="ARBA" id="ARBA00004496"/>
    </source>
</evidence>
<dbReference type="PANTHER" id="PTHR28630">
    <property type="match status" value="1"/>
</dbReference>
<feature type="compositionally biased region" description="Basic and acidic residues" evidence="8">
    <location>
        <begin position="201"/>
        <end position="211"/>
    </location>
</feature>
<comment type="subcellular location">
    <subcellularLocation>
        <location evidence="1">Cytoplasm</location>
    </subcellularLocation>
</comment>
<dbReference type="Proteomes" id="UP000738325">
    <property type="component" value="Unassembled WGS sequence"/>
</dbReference>
<dbReference type="AlphaFoldDB" id="A0A9P6RS59"/>
<evidence type="ECO:0000313" key="9">
    <source>
        <dbReference type="EMBL" id="KAG0323677.1"/>
    </source>
</evidence>
<keyword evidence="2" id="KW-0963">Cytoplasm</keyword>
<reference evidence="9" key="1">
    <citation type="journal article" date="2020" name="Fungal Divers.">
        <title>Resolving the Mortierellaceae phylogeny through synthesis of multi-gene phylogenetics and phylogenomics.</title>
        <authorList>
            <person name="Vandepol N."/>
            <person name="Liber J."/>
            <person name="Desiro A."/>
            <person name="Na H."/>
            <person name="Kennedy M."/>
            <person name="Barry K."/>
            <person name="Grigoriev I.V."/>
            <person name="Miller A.N."/>
            <person name="O'Donnell K."/>
            <person name="Stajich J.E."/>
            <person name="Bonito G."/>
        </authorList>
    </citation>
    <scope>NUCLEOTIDE SEQUENCE</scope>
    <source>
        <strain evidence="9">REB-010B</strain>
    </source>
</reference>
<dbReference type="Gene3D" id="3.40.30.10">
    <property type="entry name" value="Glutaredoxin"/>
    <property type="match status" value="1"/>
</dbReference>
<dbReference type="Pfam" id="PF13911">
    <property type="entry name" value="AhpC-TSA_2"/>
    <property type="match status" value="1"/>
</dbReference>
<keyword evidence="3" id="KW-0676">Redox-active center</keyword>
<protein>
    <recommendedName>
        <fullName evidence="5">Peroxiredoxin-like 2A</fullName>
    </recommendedName>
    <alternativeName>
        <fullName evidence="7">Peroxiredoxin-like 2 activated in M-CSF stimulated monocytes</fullName>
    </alternativeName>
    <alternativeName>
        <fullName evidence="6">Redox-regulatory protein FAM213A</fullName>
    </alternativeName>
</protein>
<feature type="region of interest" description="Disordered" evidence="8">
    <location>
        <begin position="201"/>
        <end position="247"/>
    </location>
</feature>
<feature type="compositionally biased region" description="Polar residues" evidence="8">
    <location>
        <begin position="212"/>
        <end position="228"/>
    </location>
</feature>
<comment type="caution">
    <text evidence="9">The sequence shown here is derived from an EMBL/GenBank/DDBJ whole genome shotgun (WGS) entry which is preliminary data.</text>
</comment>
<evidence type="ECO:0000256" key="2">
    <source>
        <dbReference type="ARBA" id="ARBA00022490"/>
    </source>
</evidence>
<evidence type="ECO:0000256" key="8">
    <source>
        <dbReference type="SAM" id="MobiDB-lite"/>
    </source>
</evidence>
<evidence type="ECO:0000256" key="7">
    <source>
        <dbReference type="ARBA" id="ARBA00032129"/>
    </source>
</evidence>
<dbReference type="GO" id="GO:0005737">
    <property type="term" value="C:cytoplasm"/>
    <property type="evidence" value="ECO:0007669"/>
    <property type="project" value="UniProtKB-SubCell"/>
</dbReference>
<comment type="similarity">
    <text evidence="4">Belongs to the peroxiredoxin-like PRXL2 family. PRXL2A subfamily.</text>
</comment>
<evidence type="ECO:0000256" key="4">
    <source>
        <dbReference type="ARBA" id="ARBA00023787"/>
    </source>
</evidence>
<evidence type="ECO:0000313" key="10">
    <source>
        <dbReference type="Proteomes" id="UP000738325"/>
    </source>
</evidence>
<evidence type="ECO:0000256" key="6">
    <source>
        <dbReference type="ARBA" id="ARBA00032058"/>
    </source>
</evidence>
<evidence type="ECO:0000256" key="3">
    <source>
        <dbReference type="ARBA" id="ARBA00023284"/>
    </source>
</evidence>
<gene>
    <name evidence="9" type="ORF">BGZ99_002617</name>
</gene>
<dbReference type="EMBL" id="JAAAIP010000180">
    <property type="protein sequence ID" value="KAG0323677.1"/>
    <property type="molecule type" value="Genomic_DNA"/>
</dbReference>
<feature type="compositionally biased region" description="Low complexity" evidence="8">
    <location>
        <begin position="229"/>
        <end position="247"/>
    </location>
</feature>
<accession>A0A9P6RS59</accession>
<dbReference type="InterPro" id="IPR032801">
    <property type="entry name" value="PXL2A/B/C"/>
</dbReference>
<organism evidence="9 10">
    <name type="scientific">Dissophora globulifera</name>
    <dbReference type="NCBI Taxonomy" id="979702"/>
    <lineage>
        <taxon>Eukaryota</taxon>
        <taxon>Fungi</taxon>
        <taxon>Fungi incertae sedis</taxon>
        <taxon>Mucoromycota</taxon>
        <taxon>Mortierellomycotina</taxon>
        <taxon>Mortierellomycetes</taxon>
        <taxon>Mortierellales</taxon>
        <taxon>Mortierellaceae</taxon>
        <taxon>Dissophora</taxon>
    </lineage>
</organism>
<dbReference type="OrthoDB" id="40334at2759"/>
<keyword evidence="10" id="KW-1185">Reference proteome</keyword>
<dbReference type="PANTHER" id="PTHR28630:SF31">
    <property type="entry name" value="PEROXIREDOXIN-LIKE 2A"/>
    <property type="match status" value="1"/>
</dbReference>
<name>A0A9P6RS59_9FUNG</name>
<proteinExistence type="inferred from homology"/>
<evidence type="ECO:0000256" key="5">
    <source>
        <dbReference type="ARBA" id="ARBA00023849"/>
    </source>
</evidence>
<sequence>MSNKTNYNDIKDIALVDFLDRDVEQTVPAHELWKDKPAVVIVIRRPGCQFCREEARIFHENRETIEQNMQGMNMFCIVHEKEGSDVFKNEFWKGKVYFDSEKAFYKALGGGQLRTGGWEQLIKPAFWGNFFRNKRSGVKGNFEGDGKILGGLLLVKANDGGIAYEHIEKVWGDIAHPDQVLEACSRVSGVALDKKAVAKAQQDHDALHDRMQQSSHSKGTNTSATDSNAAPTASAEAPATTTTGTVA</sequence>